<sequence>MFEKTKLSELVGGGVKKSLAKSSIVLAGTMFAMSVAAQQSGSIEGTVYLDEKVQAAGVKVTAASPVMPKSRTVETDASGEFKLPALIPGTYTLTFTTDDGITRTVKTTVLLDQRSSVSVMMAPEVADGVEEITVIGEVITSGGNASLSDAIGADVLKRLPIGQDYRDLLKLAPGVQYTQDSIRGPSAGGSGQDNVYKIDGANVTLPMFGTLSAEPSTQDVEQFSVERGGARAIGFNRSGGITVNTKSKSGTNEFNGGVEYKFQTADMRERTDAGTKSDLDQSWMTANVGGPIIEDQLFFYGSYFGPRSSQDSKETAYGPTKDYSSVRDEYFGKLTYAPLENVLLNAAYRTSDRKNKGASVEYTEADSASVGEESSQDILNLDGSWVINDATTVSFQFSDYALETAGVPDTMVGVQPGYGQSLDLANLDQMGYFNVPNLNQEDAAWWSDFAQPLIDQYGYTNSAGERVGGGGVGGYYQSNLQNYYRKSFELALDHTLDIGATEHQIHVGYQWSEGREELARLSNGWGSISVLDGAADADAPDNARFKGRTEQMSLVTADGSKVPPINSYMESHNFEINDSISWGDFIFDVGFLISEDILYGQGLREADTLSGYVEDPGNKYEMYKVDWKDMIQPRLGVTWAYNATDTVFASFAQYNPDATSLARAASWDRNSQATLDVYWDENGNYISSEPRAGSSGKLFADDLDPRRVDELTLGTTKEFDNGISLRSHIRYREGSHFWEDVWNQARLYGNEDGCYGPALDQCVPAEIRAKGLYIDDLDAKLDQIGSGSTFVIAEVDGGYTKYLEFSLEASWTGERTYLNASYTRSRYTGNVDQDNTTSQNDVNTFIGSSNLMDARGRMVWDKKDGTLHGDKPHLLKLFGQYTLDWNANVGAYMVYQSGTPWEAWDGSIYGYSANTIRYMEAAGSRRSPSHWQMDLNYTQNFNVFSDYALTFRADVFNVFDNQTGYNYDPDFDETTFGTPRSYYAPRRLQLSVGMDF</sequence>
<gene>
    <name evidence="5" type="ORF">R5R33_16110</name>
</gene>
<evidence type="ECO:0000313" key="6">
    <source>
        <dbReference type="Proteomes" id="UP001302477"/>
    </source>
</evidence>
<dbReference type="SUPFAM" id="SSF56935">
    <property type="entry name" value="Porins"/>
    <property type="match status" value="1"/>
</dbReference>
<keyword evidence="6" id="KW-1185">Reference proteome</keyword>
<name>A0AAU0MZJ1_9GAMM</name>
<dbReference type="Pfam" id="PF25183">
    <property type="entry name" value="OMP_b-brl_4"/>
    <property type="match status" value="1"/>
</dbReference>
<dbReference type="KEGG" id="mpaf:R5R33_16110"/>
<dbReference type="Gene3D" id="2.40.170.20">
    <property type="entry name" value="TonB-dependent receptor, beta-barrel domain"/>
    <property type="match status" value="1"/>
</dbReference>
<dbReference type="Proteomes" id="UP001302477">
    <property type="component" value="Chromosome"/>
</dbReference>
<evidence type="ECO:0000259" key="4">
    <source>
        <dbReference type="Pfam" id="PF25183"/>
    </source>
</evidence>
<dbReference type="InterPro" id="IPR036942">
    <property type="entry name" value="Beta-barrel_TonB_sf"/>
</dbReference>
<dbReference type="GO" id="GO:0030246">
    <property type="term" value="F:carbohydrate binding"/>
    <property type="evidence" value="ECO:0007669"/>
    <property type="project" value="InterPro"/>
</dbReference>
<dbReference type="InterPro" id="IPR057601">
    <property type="entry name" value="Oar-like_b-barrel"/>
</dbReference>
<protein>
    <submittedName>
        <fullName evidence="5">Carboxypeptidase regulatory-like domain-containing protein</fullName>
    </submittedName>
</protein>
<evidence type="ECO:0000256" key="1">
    <source>
        <dbReference type="ARBA" id="ARBA00004442"/>
    </source>
</evidence>
<accession>A0AAU0MZJ1</accession>
<dbReference type="Pfam" id="PF13620">
    <property type="entry name" value="CarboxypepD_reg"/>
    <property type="match status" value="1"/>
</dbReference>
<dbReference type="RefSeq" id="WP_318953723.1">
    <property type="nucleotide sequence ID" value="NZ_CP137555.1"/>
</dbReference>
<evidence type="ECO:0000256" key="2">
    <source>
        <dbReference type="ARBA" id="ARBA00023136"/>
    </source>
</evidence>
<organism evidence="5 6">
    <name type="scientific">Microbulbifer pacificus</name>
    <dbReference type="NCBI Taxonomy" id="407164"/>
    <lineage>
        <taxon>Bacteria</taxon>
        <taxon>Pseudomonadati</taxon>
        <taxon>Pseudomonadota</taxon>
        <taxon>Gammaproteobacteria</taxon>
        <taxon>Cellvibrionales</taxon>
        <taxon>Microbulbiferaceae</taxon>
        <taxon>Microbulbifer</taxon>
    </lineage>
</organism>
<dbReference type="InterPro" id="IPR013784">
    <property type="entry name" value="Carb-bd-like_fold"/>
</dbReference>
<feature type="domain" description="TonB-dependent transporter Oar-like beta-barrel" evidence="4">
    <location>
        <begin position="247"/>
        <end position="322"/>
    </location>
</feature>
<dbReference type="AlphaFoldDB" id="A0AAU0MZJ1"/>
<dbReference type="Gene3D" id="2.60.40.1120">
    <property type="entry name" value="Carboxypeptidase-like, regulatory domain"/>
    <property type="match status" value="1"/>
</dbReference>
<proteinExistence type="predicted"/>
<reference evidence="5 6" key="1">
    <citation type="submission" date="2023-10" db="EMBL/GenBank/DDBJ databases">
        <title>Description of Microbulbifer bruguierae sp. nov., isolated from the sediments of mangrove plant Bruguiera sexangula and comparative genomic analyses of the genus Microbulbifer.</title>
        <authorList>
            <person name="Long M."/>
        </authorList>
    </citation>
    <scope>NUCLEOTIDE SEQUENCE [LARGE SCALE GENOMIC DNA]</scope>
    <source>
        <strain evidence="5 6">SPO729</strain>
    </source>
</reference>
<evidence type="ECO:0000313" key="5">
    <source>
        <dbReference type="EMBL" id="WOX05249.1"/>
    </source>
</evidence>
<dbReference type="SUPFAM" id="SSF49452">
    <property type="entry name" value="Starch-binding domain-like"/>
    <property type="match status" value="1"/>
</dbReference>
<comment type="subcellular location">
    <subcellularLocation>
        <location evidence="1">Cell outer membrane</location>
    </subcellularLocation>
</comment>
<keyword evidence="2" id="KW-0472">Membrane</keyword>
<dbReference type="EMBL" id="CP137555">
    <property type="protein sequence ID" value="WOX05249.1"/>
    <property type="molecule type" value="Genomic_DNA"/>
</dbReference>
<evidence type="ECO:0000256" key="3">
    <source>
        <dbReference type="ARBA" id="ARBA00023237"/>
    </source>
</evidence>
<keyword evidence="3" id="KW-0998">Cell outer membrane</keyword>
<dbReference type="GO" id="GO:0009279">
    <property type="term" value="C:cell outer membrane"/>
    <property type="evidence" value="ECO:0007669"/>
    <property type="project" value="UniProtKB-SubCell"/>
</dbReference>